<dbReference type="EMBL" id="CATZBU010000024">
    <property type="protein sequence ID" value="CAJ0809118.1"/>
    <property type="molecule type" value="Genomic_DNA"/>
</dbReference>
<organism evidence="2 3">
    <name type="scientific">Ralstonia psammae</name>
    <dbReference type="NCBI Taxonomy" id="3058598"/>
    <lineage>
        <taxon>Bacteria</taxon>
        <taxon>Pseudomonadati</taxon>
        <taxon>Pseudomonadota</taxon>
        <taxon>Betaproteobacteria</taxon>
        <taxon>Burkholderiales</taxon>
        <taxon>Burkholderiaceae</taxon>
        <taxon>Ralstonia</taxon>
    </lineage>
</organism>
<sequence>MNCCATMAEYIFLSTYQNHPVRVRMGWSRCLQRYYVLVEYTTRNAVPIYSHDEDPDVSRYTDLGYFVKKLIGLGLSVPKAAVRGLISAPLRDGTAVNAHGALRVMQGNWKKPLAREHQSVARISNRPDGSDGAPSTRVRGKKFIE</sequence>
<keyword evidence="3" id="KW-1185">Reference proteome</keyword>
<evidence type="ECO:0000313" key="3">
    <source>
        <dbReference type="Proteomes" id="UP001189813"/>
    </source>
</evidence>
<gene>
    <name evidence="2" type="ORF">LMG19083_04849</name>
</gene>
<proteinExistence type="predicted"/>
<name>A0ABM9JZ69_9RALS</name>
<evidence type="ECO:0000313" key="2">
    <source>
        <dbReference type="EMBL" id="CAJ0809118.1"/>
    </source>
</evidence>
<feature type="region of interest" description="Disordered" evidence="1">
    <location>
        <begin position="116"/>
        <end position="145"/>
    </location>
</feature>
<dbReference type="Proteomes" id="UP001189813">
    <property type="component" value="Unassembled WGS sequence"/>
</dbReference>
<reference evidence="2 3" key="1">
    <citation type="submission" date="2023-07" db="EMBL/GenBank/DDBJ databases">
        <authorList>
            <person name="Peeters C."/>
        </authorList>
    </citation>
    <scope>NUCLEOTIDE SEQUENCE [LARGE SCALE GENOMIC DNA]</scope>
    <source>
        <strain evidence="2 3">LMG 19083</strain>
    </source>
</reference>
<evidence type="ECO:0000256" key="1">
    <source>
        <dbReference type="SAM" id="MobiDB-lite"/>
    </source>
</evidence>
<accession>A0ABM9JZ69</accession>
<comment type="caution">
    <text evidence="2">The sequence shown here is derived from an EMBL/GenBank/DDBJ whole genome shotgun (WGS) entry which is preliminary data.</text>
</comment>
<protein>
    <submittedName>
        <fullName evidence="2">Uncharacterized protein</fullName>
    </submittedName>
</protein>